<dbReference type="EMBL" id="FOGI01000025">
    <property type="protein sequence ID" value="SES49165.1"/>
    <property type="molecule type" value="Genomic_DNA"/>
</dbReference>
<reference evidence="3" key="1">
    <citation type="submission" date="2016-10" db="EMBL/GenBank/DDBJ databases">
        <authorList>
            <person name="Varghese N."/>
            <person name="Submissions S."/>
        </authorList>
    </citation>
    <scope>NUCLEOTIDE SEQUENCE [LARGE SCALE GENOMIC DNA]</scope>
    <source>
        <strain evidence="3">DSM 44260</strain>
    </source>
</reference>
<dbReference type="STRING" id="155974.SAMN04487818_1251"/>
<dbReference type="GO" id="GO:0030170">
    <property type="term" value="F:pyridoxal phosphate binding"/>
    <property type="evidence" value="ECO:0007669"/>
    <property type="project" value="InterPro"/>
</dbReference>
<name>A0A1H9XSL8_9PSEU</name>
<dbReference type="SUPFAM" id="SSF141673">
    <property type="entry name" value="MOSC N-terminal domain-like"/>
    <property type="match status" value="1"/>
</dbReference>
<dbReference type="InterPro" id="IPR005303">
    <property type="entry name" value="MOCOS_middle"/>
</dbReference>
<dbReference type="InterPro" id="IPR005302">
    <property type="entry name" value="MoCF_Sase_C"/>
</dbReference>
<gene>
    <name evidence="2" type="ORF">SAMN04487818_1251</name>
</gene>
<evidence type="ECO:0000259" key="1">
    <source>
        <dbReference type="PROSITE" id="PS51340"/>
    </source>
</evidence>
<evidence type="ECO:0000313" key="2">
    <source>
        <dbReference type="EMBL" id="SES49165.1"/>
    </source>
</evidence>
<dbReference type="AlphaFoldDB" id="A0A1H9XSL8"/>
<protein>
    <recommendedName>
        <fullName evidence="1">MOSC domain-containing protein</fullName>
    </recommendedName>
</protein>
<proteinExistence type="predicted"/>
<keyword evidence="3" id="KW-1185">Reference proteome</keyword>
<dbReference type="GO" id="GO:0030151">
    <property type="term" value="F:molybdenum ion binding"/>
    <property type="evidence" value="ECO:0007669"/>
    <property type="project" value="InterPro"/>
</dbReference>
<evidence type="ECO:0000313" key="3">
    <source>
        <dbReference type="Proteomes" id="UP000199051"/>
    </source>
</evidence>
<dbReference type="InterPro" id="IPR011037">
    <property type="entry name" value="Pyrv_Knase-like_insert_dom_sf"/>
</dbReference>
<dbReference type="PROSITE" id="PS51340">
    <property type="entry name" value="MOSC"/>
    <property type="match status" value="1"/>
</dbReference>
<sequence>MGLRSFPVKGCAGIAHSAVDVGMMGLAHDREFLVVGPGGVGRTQRRDPRLAVVRPEVVGGKLTLSAGGFGEVGVVVDTEGPRVGVTMFGDPYRAIDQGDEVAGWISEVLGAPSRLVRVPPEHHRVIEGPTSGVSGFADSAAVHLLSVASYRRLCERIGGDAVPIDRFRPNIVVDGLPAHAEDELRHCAIGPVRLGFTRLAVRCAVVQVDQVEGTRAGPEPLRTLAKYRRADSGGVTFGTKLSVVVGGRIAIGDELVEKSV</sequence>
<dbReference type="GO" id="GO:0003824">
    <property type="term" value="F:catalytic activity"/>
    <property type="evidence" value="ECO:0007669"/>
    <property type="project" value="InterPro"/>
</dbReference>
<dbReference type="Proteomes" id="UP000199051">
    <property type="component" value="Unassembled WGS sequence"/>
</dbReference>
<dbReference type="SUPFAM" id="SSF50800">
    <property type="entry name" value="PK beta-barrel domain-like"/>
    <property type="match status" value="1"/>
</dbReference>
<dbReference type="Pfam" id="PF03476">
    <property type="entry name" value="MOSC_N"/>
    <property type="match status" value="1"/>
</dbReference>
<feature type="domain" description="MOSC" evidence="1">
    <location>
        <begin position="113"/>
        <end position="258"/>
    </location>
</feature>
<dbReference type="Pfam" id="PF03473">
    <property type="entry name" value="MOSC"/>
    <property type="match status" value="1"/>
</dbReference>
<organism evidence="2 3">
    <name type="scientific">Actinokineospora terrae</name>
    <dbReference type="NCBI Taxonomy" id="155974"/>
    <lineage>
        <taxon>Bacteria</taxon>
        <taxon>Bacillati</taxon>
        <taxon>Actinomycetota</taxon>
        <taxon>Actinomycetes</taxon>
        <taxon>Pseudonocardiales</taxon>
        <taxon>Pseudonocardiaceae</taxon>
        <taxon>Actinokineospora</taxon>
    </lineage>
</organism>
<accession>A0A1H9XSL8</accession>